<feature type="chain" id="PRO_5031093352" evidence="14">
    <location>
        <begin position="20"/>
        <end position="689"/>
    </location>
</feature>
<dbReference type="Pfam" id="PF00593">
    <property type="entry name" value="TonB_dep_Rec_b-barrel"/>
    <property type="match status" value="1"/>
</dbReference>
<dbReference type="PANTHER" id="PTHR32552">
    <property type="entry name" value="FERRICHROME IRON RECEPTOR-RELATED"/>
    <property type="match status" value="1"/>
</dbReference>
<dbReference type="Proteomes" id="UP000583387">
    <property type="component" value="Unassembled WGS sequence"/>
</dbReference>
<keyword evidence="4" id="KW-0410">Iron transport</keyword>
<evidence type="ECO:0000256" key="5">
    <source>
        <dbReference type="ARBA" id="ARBA00022692"/>
    </source>
</evidence>
<evidence type="ECO:0000256" key="9">
    <source>
        <dbReference type="ARBA" id="ARBA00023077"/>
    </source>
</evidence>
<evidence type="ECO:0000259" key="16">
    <source>
        <dbReference type="Pfam" id="PF07715"/>
    </source>
</evidence>
<keyword evidence="7" id="KW-0408">Iron</keyword>
<gene>
    <name evidence="17" type="primary">btuB_7</name>
    <name evidence="17" type="ORF">PSEWESI4_04505</name>
</gene>
<protein>
    <submittedName>
        <fullName evidence="17">Vitamin B12 transporter BtuB</fullName>
    </submittedName>
</protein>
<evidence type="ECO:0000256" key="7">
    <source>
        <dbReference type="ARBA" id="ARBA00023004"/>
    </source>
</evidence>
<keyword evidence="5 12" id="KW-0812">Transmembrane</keyword>
<feature type="signal peptide" evidence="14">
    <location>
        <begin position="1"/>
        <end position="19"/>
    </location>
</feature>
<dbReference type="PROSITE" id="PS52016">
    <property type="entry name" value="TONB_DEPENDENT_REC_3"/>
    <property type="match status" value="1"/>
</dbReference>
<evidence type="ECO:0000256" key="2">
    <source>
        <dbReference type="ARBA" id="ARBA00022448"/>
    </source>
</evidence>
<evidence type="ECO:0000256" key="10">
    <source>
        <dbReference type="ARBA" id="ARBA00023136"/>
    </source>
</evidence>
<dbReference type="Gene3D" id="2.170.130.10">
    <property type="entry name" value="TonB-dependent receptor, plug domain"/>
    <property type="match status" value="1"/>
</dbReference>
<evidence type="ECO:0000313" key="18">
    <source>
        <dbReference type="Proteomes" id="UP000583387"/>
    </source>
</evidence>
<evidence type="ECO:0000256" key="3">
    <source>
        <dbReference type="ARBA" id="ARBA00022452"/>
    </source>
</evidence>
<dbReference type="InterPro" id="IPR036942">
    <property type="entry name" value="Beta-barrel_TonB_sf"/>
</dbReference>
<dbReference type="Pfam" id="PF07715">
    <property type="entry name" value="Plug"/>
    <property type="match status" value="1"/>
</dbReference>
<dbReference type="GO" id="GO:0009279">
    <property type="term" value="C:cell outer membrane"/>
    <property type="evidence" value="ECO:0007669"/>
    <property type="project" value="UniProtKB-SubCell"/>
</dbReference>
<evidence type="ECO:0000256" key="12">
    <source>
        <dbReference type="PROSITE-ProRule" id="PRU01360"/>
    </source>
</evidence>
<keyword evidence="2 12" id="KW-0813">Transport</keyword>
<evidence type="ECO:0000256" key="14">
    <source>
        <dbReference type="SAM" id="SignalP"/>
    </source>
</evidence>
<dbReference type="AlphaFoldDB" id="A0A7U7ICA4"/>
<keyword evidence="8" id="KW-0406">Ion transport</keyword>
<evidence type="ECO:0000256" key="11">
    <source>
        <dbReference type="ARBA" id="ARBA00023237"/>
    </source>
</evidence>
<proteinExistence type="inferred from homology"/>
<dbReference type="EMBL" id="CAJFCI010000081">
    <property type="protein sequence ID" value="CAD5110187.1"/>
    <property type="molecule type" value="Genomic_DNA"/>
</dbReference>
<dbReference type="InterPro" id="IPR039426">
    <property type="entry name" value="TonB-dep_rcpt-like"/>
</dbReference>
<comment type="caution">
    <text evidence="17">The sequence shown here is derived from an EMBL/GenBank/DDBJ whole genome shotgun (WGS) entry which is preliminary data.</text>
</comment>
<dbReference type="InterPro" id="IPR037066">
    <property type="entry name" value="Plug_dom_sf"/>
</dbReference>
<dbReference type="GO" id="GO:0015344">
    <property type="term" value="F:siderophore uptake transmembrane transporter activity"/>
    <property type="evidence" value="ECO:0007669"/>
    <property type="project" value="TreeGrafter"/>
</dbReference>
<keyword evidence="10 12" id="KW-0472">Membrane</keyword>
<accession>A0A7U7ICA4</accession>
<dbReference type="CDD" id="cd01347">
    <property type="entry name" value="ligand_gated_channel"/>
    <property type="match status" value="1"/>
</dbReference>
<reference evidence="17 18" key="1">
    <citation type="submission" date="2020-08" db="EMBL/GenBank/DDBJ databases">
        <authorList>
            <person name="Criscuolo A."/>
        </authorList>
    </citation>
    <scope>NUCLEOTIDE SEQUENCE [LARGE SCALE GENOMIC DNA]</scope>
    <source>
        <strain evidence="17">CIP111764</strain>
    </source>
</reference>
<name>A0A7U7ICA4_9GAMM</name>
<dbReference type="InterPro" id="IPR000531">
    <property type="entry name" value="Beta-barrel_TonB"/>
</dbReference>
<keyword evidence="9 13" id="KW-0798">TonB box</keyword>
<sequence length="689" mass="75344">MPRRLSLLPALLCVPLAAADTGLLLEPTVVSGSRSEAAGFDLPFSVDSLDRRQISEGQPGINASEVLQRVPGLVVQNRQNYAQDLQISSRGFGSRATFGVRGIKLIADGIPASTPDGQGQAATFDLDTAERIEVLRGPMATLYGSNAGGVIQLFSRDGEGPPKLSAGTAFGSDGLRKERLSAEGGTGRVGFIVDSSRLDTDGYRDHSAARREQNFAKLSLEPDDDSRLALIYSDLNQQSDDPLGLSWDAYRADPRSVAPVALQFDTRKSIDHRQLGLNYERHIGDARLQATLYAGTRRVVQYQSIPSAPQAAPGHSGGVIDFDRELHGGSLRWLQPVDALPGEFEWVIGLDYDVSEDDRQGYENFVGSQLGVKGRLRRDEIDTVTSLDPYIQANWRLGDWTLQAGLRHNRVEAEVDDHFLANGDDSGSRAYRKNTPAIGVMYAFTPELHGYVSAGKGFETPTMTELAYSPGTGGFNLGLDPSTSTQYEIGLKARLGEGTRLNAALFQIRTDDELVVASAQGGRTTYQNAARTLRQGFELGIDSQWNEHWSTSLAYTRLDATYDDDFVSNGRAVEKGNHLPGVPGTALYGELAWRPRDGIASAIEGLYRSKVYVEDSNQARAAPGYAVFNWRTRLEQNLGNWTFGQTLRIDNLFDRDYIGSVIVADGNGRYYEPAPGRNWYAGADIAYHF</sequence>
<keyword evidence="3 12" id="KW-1134">Transmembrane beta strand</keyword>
<evidence type="ECO:0000256" key="13">
    <source>
        <dbReference type="RuleBase" id="RU003357"/>
    </source>
</evidence>
<feature type="domain" description="TonB-dependent receptor plug" evidence="16">
    <location>
        <begin position="41"/>
        <end position="149"/>
    </location>
</feature>
<dbReference type="InterPro" id="IPR012910">
    <property type="entry name" value="Plug_dom"/>
</dbReference>
<dbReference type="SUPFAM" id="SSF56935">
    <property type="entry name" value="Porins"/>
    <property type="match status" value="1"/>
</dbReference>
<feature type="domain" description="TonB-dependent receptor-like beta-barrel" evidence="15">
    <location>
        <begin position="222"/>
        <end position="652"/>
    </location>
</feature>
<keyword evidence="6 14" id="KW-0732">Signal</keyword>
<keyword evidence="18" id="KW-1185">Reference proteome</keyword>
<comment type="similarity">
    <text evidence="12 13">Belongs to the TonB-dependent receptor family.</text>
</comment>
<evidence type="ECO:0000256" key="4">
    <source>
        <dbReference type="ARBA" id="ARBA00022496"/>
    </source>
</evidence>
<organism evidence="17 18">
    <name type="scientific">Zestomonas carbonaria</name>
    <dbReference type="NCBI Taxonomy" id="2762745"/>
    <lineage>
        <taxon>Bacteria</taxon>
        <taxon>Pseudomonadati</taxon>
        <taxon>Pseudomonadota</taxon>
        <taxon>Gammaproteobacteria</taxon>
        <taxon>Pseudomonadales</taxon>
        <taxon>Pseudomonadaceae</taxon>
        <taxon>Zestomonas</taxon>
    </lineage>
</organism>
<evidence type="ECO:0000256" key="1">
    <source>
        <dbReference type="ARBA" id="ARBA00004571"/>
    </source>
</evidence>
<evidence type="ECO:0000259" key="15">
    <source>
        <dbReference type="Pfam" id="PF00593"/>
    </source>
</evidence>
<keyword evidence="11 12" id="KW-0998">Cell outer membrane</keyword>
<evidence type="ECO:0000313" key="17">
    <source>
        <dbReference type="EMBL" id="CAD5110187.1"/>
    </source>
</evidence>
<dbReference type="RefSeq" id="WP_187673497.1">
    <property type="nucleotide sequence ID" value="NZ_CAJFCI010000081.1"/>
</dbReference>
<comment type="subcellular location">
    <subcellularLocation>
        <location evidence="1 12">Cell outer membrane</location>
        <topology evidence="1 12">Multi-pass membrane protein</topology>
    </subcellularLocation>
</comment>
<evidence type="ECO:0000256" key="6">
    <source>
        <dbReference type="ARBA" id="ARBA00022729"/>
    </source>
</evidence>
<dbReference type="PANTHER" id="PTHR32552:SF68">
    <property type="entry name" value="FERRICHROME OUTER MEMBRANE TRANSPORTER_PHAGE RECEPTOR"/>
    <property type="match status" value="1"/>
</dbReference>
<dbReference type="Gene3D" id="2.40.170.20">
    <property type="entry name" value="TonB-dependent receptor, beta-barrel domain"/>
    <property type="match status" value="1"/>
</dbReference>
<evidence type="ECO:0000256" key="8">
    <source>
        <dbReference type="ARBA" id="ARBA00023065"/>
    </source>
</evidence>